<dbReference type="AlphaFoldDB" id="D3VE32"/>
<proteinExistence type="predicted"/>
<name>D3VE32_XENNA</name>
<evidence type="ECO:0000313" key="1">
    <source>
        <dbReference type="EMBL" id="CBJ92283.1"/>
    </source>
</evidence>
<dbReference type="EMBL" id="FN667742">
    <property type="protein sequence ID" value="CBJ92283.1"/>
    <property type="molecule type" value="Genomic_DNA"/>
</dbReference>
<sequence length="117" mass="12742">MLQVDFLPIRSSFVNHDTPSLLCTVIVALSRSICLPALRSAIITRFITTMTGSDFLIPISQALCFGTCARNTHFLEKYQDLLGSALFSTNSPTPAAPVCTAEWIFTSMTIQTLLPAS</sequence>
<dbReference type="Proteomes" id="UP000008075">
    <property type="component" value="Chromosome"/>
</dbReference>
<organism evidence="1 2">
    <name type="scientific">Xenorhabdus nematophila (strain ATCC 19061 / DSM 3370 / CCUG 14189 / LMG 1036 / NCIMB 9965 / AN6)</name>
    <dbReference type="NCBI Taxonomy" id="406817"/>
    <lineage>
        <taxon>Bacteria</taxon>
        <taxon>Pseudomonadati</taxon>
        <taxon>Pseudomonadota</taxon>
        <taxon>Gammaproteobacteria</taxon>
        <taxon>Enterobacterales</taxon>
        <taxon>Morganellaceae</taxon>
        <taxon>Xenorhabdus</taxon>
    </lineage>
</organism>
<reference evidence="1 2" key="1">
    <citation type="journal article" date="2011" name="PLoS ONE">
        <title>The entomopathogenic bacterial endosymbionts xenorhabdus and photorhabdus: convergent lifestyles from divergent genomes.</title>
        <authorList>
            <person name="Chaston J.M."/>
            <person name="Suen G."/>
            <person name="Tucker S.L."/>
            <person name="Andersen A.W."/>
            <person name="Bhasin A."/>
            <person name="Bode E."/>
            <person name="Bode H.B."/>
            <person name="Brachmann A.O."/>
            <person name="Cowles C.E."/>
            <person name="Cowles K.N."/>
            <person name="Darby C."/>
            <person name="de Leon L."/>
            <person name="Drace K."/>
            <person name="Du Z."/>
            <person name="Givaudan A."/>
            <person name="Herbert Tran E.E."/>
            <person name="Jewell K.A."/>
            <person name="Knack J.J."/>
            <person name="Krasomil-Osterfeld K.C."/>
            <person name="Kukor R."/>
            <person name="Lanois A."/>
            <person name="Latreille P."/>
            <person name="Leimgruber N.K."/>
            <person name="Lipke C.M."/>
            <person name="Liu R."/>
            <person name="Lu X."/>
            <person name="Martens E.C."/>
            <person name="Marri P.R."/>
            <person name="Medigue C."/>
            <person name="Menard M.L."/>
            <person name="Miller N.M."/>
            <person name="Morales-Soto N."/>
            <person name="Norton S."/>
            <person name="Ogier J.C."/>
            <person name="Orchard S.S."/>
            <person name="Park D."/>
            <person name="Park Y."/>
            <person name="Qurollo B.A."/>
            <person name="Sugar D.R."/>
            <person name="Richards G.R."/>
            <person name="Rouy Z."/>
            <person name="Slominski B."/>
            <person name="Slominski K."/>
            <person name="Snyder H."/>
            <person name="Tjaden B.C."/>
            <person name="van der Hoeven R."/>
            <person name="Welch R.D."/>
            <person name="Wheeler C."/>
            <person name="Xiang B."/>
            <person name="Barbazuk B."/>
            <person name="Gaudriault S."/>
            <person name="Goodner B."/>
            <person name="Slater S.C."/>
            <person name="Forst S."/>
            <person name="Goldman B.S."/>
            <person name="Goodrich-Blair H."/>
        </authorList>
    </citation>
    <scope>NUCLEOTIDE SEQUENCE [LARGE SCALE GENOMIC DNA]</scope>
    <source>
        <strain evidence="2">ATCC 19061 / DSM 3370 / CCUG 14189 / LMG 1036 / NCIMB 9965 / AN6</strain>
    </source>
</reference>
<dbReference type="HOGENOM" id="CLU_141093_0_0_6"/>
<dbReference type="KEGG" id="xne:XNC1_4261"/>
<protein>
    <submittedName>
        <fullName evidence="1">Uncharacterized protein</fullName>
    </submittedName>
</protein>
<keyword evidence="2" id="KW-1185">Reference proteome</keyword>
<accession>D3VE32</accession>
<gene>
    <name evidence="1" type="ordered locus">XNC1_4261</name>
</gene>
<dbReference type="STRING" id="406817.XNC1_4261"/>
<evidence type="ECO:0000313" key="2">
    <source>
        <dbReference type="Proteomes" id="UP000008075"/>
    </source>
</evidence>